<accession>A0A2H0BEG4</accession>
<dbReference type="Proteomes" id="UP000229794">
    <property type="component" value="Unassembled WGS sequence"/>
</dbReference>
<organism evidence="1 2">
    <name type="scientific">Candidatus Zambryskibacteria bacterium CG22_combo_CG10-13_8_21_14_all_42_17</name>
    <dbReference type="NCBI Taxonomy" id="1975118"/>
    <lineage>
        <taxon>Bacteria</taxon>
        <taxon>Candidatus Zambryskiibacteriota</taxon>
    </lineage>
</organism>
<sequence>MHLRDSNSGFYLVNTTTPREKESCAMPKTALAIQDVRRDLKITSRKKKAVNSGEPITSLVARHSRMNILDEPLPDIVAEHDTFISGTGDGDTI</sequence>
<name>A0A2H0BEG4_9BACT</name>
<dbReference type="EMBL" id="PCST01000004">
    <property type="protein sequence ID" value="PIP55979.1"/>
    <property type="molecule type" value="Genomic_DNA"/>
</dbReference>
<evidence type="ECO:0000313" key="2">
    <source>
        <dbReference type="Proteomes" id="UP000229794"/>
    </source>
</evidence>
<protein>
    <submittedName>
        <fullName evidence="1">Uncharacterized protein</fullName>
    </submittedName>
</protein>
<gene>
    <name evidence="1" type="ORF">COX06_00145</name>
</gene>
<proteinExistence type="predicted"/>
<dbReference type="AlphaFoldDB" id="A0A2H0BEG4"/>
<comment type="caution">
    <text evidence="1">The sequence shown here is derived from an EMBL/GenBank/DDBJ whole genome shotgun (WGS) entry which is preliminary data.</text>
</comment>
<evidence type="ECO:0000313" key="1">
    <source>
        <dbReference type="EMBL" id="PIP55979.1"/>
    </source>
</evidence>
<reference evidence="1 2" key="1">
    <citation type="submission" date="2017-09" db="EMBL/GenBank/DDBJ databases">
        <title>Depth-based differentiation of microbial function through sediment-hosted aquifers and enrichment of novel symbionts in the deep terrestrial subsurface.</title>
        <authorList>
            <person name="Probst A.J."/>
            <person name="Ladd B."/>
            <person name="Jarett J.K."/>
            <person name="Geller-Mcgrath D.E."/>
            <person name="Sieber C.M."/>
            <person name="Emerson J.B."/>
            <person name="Anantharaman K."/>
            <person name="Thomas B.C."/>
            <person name="Malmstrom R."/>
            <person name="Stieglmeier M."/>
            <person name="Klingl A."/>
            <person name="Woyke T."/>
            <person name="Ryan C.M."/>
            <person name="Banfield J.F."/>
        </authorList>
    </citation>
    <scope>NUCLEOTIDE SEQUENCE [LARGE SCALE GENOMIC DNA]</scope>
    <source>
        <strain evidence="1">CG22_combo_CG10-13_8_21_14_all_42_17</strain>
    </source>
</reference>